<name>A0ABR2W5B9_9FUNG</name>
<keyword evidence="4" id="KW-0285">Flavoprotein</keyword>
<dbReference type="InterPro" id="IPR001433">
    <property type="entry name" value="OxRdtase_FAD/NAD-bd"/>
</dbReference>
<protein>
    <submittedName>
        <fullName evidence="8">NADH-cytochrome b5 reductase</fullName>
        <ecNumber evidence="8">1.6.2.2</ecNumber>
    </submittedName>
</protein>
<comment type="caution">
    <text evidence="8">The sequence shown here is derived from an EMBL/GenBank/DDBJ whole genome shotgun (WGS) entry which is preliminary data.</text>
</comment>
<dbReference type="PANTHER" id="PTHR19370:SF171">
    <property type="entry name" value="NADH-CYTOCHROME B5 REDUCTASE 2"/>
    <property type="match status" value="1"/>
</dbReference>
<dbReference type="Gene3D" id="3.40.50.80">
    <property type="entry name" value="Nucleotide-binding domain of ferredoxin-NADP reductase (FNR) module"/>
    <property type="match status" value="1"/>
</dbReference>
<reference evidence="8 9" key="1">
    <citation type="submission" date="2023-04" db="EMBL/GenBank/DDBJ databases">
        <title>Genome of Basidiobolus ranarum AG-B5.</title>
        <authorList>
            <person name="Stajich J.E."/>
            <person name="Carter-House D."/>
            <person name="Gryganskyi A."/>
        </authorList>
    </citation>
    <scope>NUCLEOTIDE SEQUENCE [LARGE SCALE GENOMIC DNA]</scope>
    <source>
        <strain evidence="8 9">AG-B5</strain>
    </source>
</reference>
<dbReference type="InterPro" id="IPR039261">
    <property type="entry name" value="FNR_nucleotide-bd"/>
</dbReference>
<evidence type="ECO:0000256" key="4">
    <source>
        <dbReference type="ARBA" id="ARBA00022630"/>
    </source>
</evidence>
<dbReference type="SUPFAM" id="SSF52343">
    <property type="entry name" value="Ferredoxin reductase-like, C-terminal NADP-linked domain"/>
    <property type="match status" value="1"/>
</dbReference>
<dbReference type="Pfam" id="PF00175">
    <property type="entry name" value="NAD_binding_1"/>
    <property type="match status" value="1"/>
</dbReference>
<comment type="subcellular location">
    <subcellularLocation>
        <location evidence="2">Mitochondrion outer membrane</location>
        <topology evidence="2">Single-pass membrane protein</topology>
    </subcellularLocation>
</comment>
<keyword evidence="6 8" id="KW-0560">Oxidoreductase</keyword>
<evidence type="ECO:0000256" key="3">
    <source>
        <dbReference type="ARBA" id="ARBA00006105"/>
    </source>
</evidence>
<feature type="domain" description="Oxidoreductase FAD/NAD(P)-binding" evidence="7">
    <location>
        <begin position="1"/>
        <end position="93"/>
    </location>
</feature>
<evidence type="ECO:0000256" key="5">
    <source>
        <dbReference type="ARBA" id="ARBA00022827"/>
    </source>
</evidence>
<evidence type="ECO:0000256" key="6">
    <source>
        <dbReference type="ARBA" id="ARBA00023002"/>
    </source>
</evidence>
<dbReference type="GO" id="GO:0090524">
    <property type="term" value="F:cytochrome-b5 reductase activity, acting on NADH"/>
    <property type="evidence" value="ECO:0007669"/>
    <property type="project" value="UniProtKB-EC"/>
</dbReference>
<dbReference type="Proteomes" id="UP001479436">
    <property type="component" value="Unassembled WGS sequence"/>
</dbReference>
<dbReference type="InterPro" id="IPR001834">
    <property type="entry name" value="CBR-like"/>
</dbReference>
<organism evidence="8 9">
    <name type="scientific">Basidiobolus ranarum</name>
    <dbReference type="NCBI Taxonomy" id="34480"/>
    <lineage>
        <taxon>Eukaryota</taxon>
        <taxon>Fungi</taxon>
        <taxon>Fungi incertae sedis</taxon>
        <taxon>Zoopagomycota</taxon>
        <taxon>Entomophthoromycotina</taxon>
        <taxon>Basidiobolomycetes</taxon>
        <taxon>Basidiobolales</taxon>
        <taxon>Basidiobolaceae</taxon>
        <taxon>Basidiobolus</taxon>
    </lineage>
</organism>
<comment type="similarity">
    <text evidence="3">Belongs to the flavoprotein pyridine nucleotide cytochrome reductase family.</text>
</comment>
<dbReference type="CDD" id="cd06183">
    <property type="entry name" value="cyt_b5_reduct_like"/>
    <property type="match status" value="1"/>
</dbReference>
<keyword evidence="9" id="KW-1185">Reference proteome</keyword>
<evidence type="ECO:0000259" key="7">
    <source>
        <dbReference type="Pfam" id="PF00175"/>
    </source>
</evidence>
<sequence length="94" mass="10666">MYQIIRGILRNPEDKTKISLIYANRSEEDILLRQELESLAKNHADQFTLYFVVDKATEVEKWSQGVGFITKDMLSQQLPKPGDGIKVLVCGPEG</sequence>
<evidence type="ECO:0000313" key="8">
    <source>
        <dbReference type="EMBL" id="KAK9720620.1"/>
    </source>
</evidence>
<comment type="cofactor">
    <cofactor evidence="1">
        <name>FAD</name>
        <dbReference type="ChEBI" id="CHEBI:57692"/>
    </cofactor>
</comment>
<dbReference type="EC" id="1.6.2.2" evidence="8"/>
<keyword evidence="5" id="KW-0274">FAD</keyword>
<dbReference type="EMBL" id="JASJQH010007007">
    <property type="protein sequence ID" value="KAK9720620.1"/>
    <property type="molecule type" value="Genomic_DNA"/>
</dbReference>
<evidence type="ECO:0000256" key="2">
    <source>
        <dbReference type="ARBA" id="ARBA00004572"/>
    </source>
</evidence>
<dbReference type="PANTHER" id="PTHR19370">
    <property type="entry name" value="NADH-CYTOCHROME B5 REDUCTASE"/>
    <property type="match status" value="1"/>
</dbReference>
<accession>A0ABR2W5B9</accession>
<gene>
    <name evidence="8" type="primary">CBR1_2</name>
    <name evidence="8" type="ORF">K7432_004030</name>
</gene>
<evidence type="ECO:0000313" key="9">
    <source>
        <dbReference type="Proteomes" id="UP001479436"/>
    </source>
</evidence>
<proteinExistence type="inferred from homology"/>
<evidence type="ECO:0000256" key="1">
    <source>
        <dbReference type="ARBA" id="ARBA00001974"/>
    </source>
</evidence>